<name>A0A8S5L6B5_9CAUD</name>
<reference evidence="1" key="1">
    <citation type="journal article" date="2021" name="Proc. Natl. Acad. Sci. U.S.A.">
        <title>A Catalog of Tens of Thousands of Viruses from Human Metagenomes Reveals Hidden Associations with Chronic Diseases.</title>
        <authorList>
            <person name="Tisza M.J."/>
            <person name="Buck C.B."/>
        </authorList>
    </citation>
    <scope>NUCLEOTIDE SEQUENCE</scope>
    <source>
        <strain evidence="1">CtOoC8</strain>
    </source>
</reference>
<evidence type="ECO:0000313" key="1">
    <source>
        <dbReference type="EMBL" id="DAD65347.1"/>
    </source>
</evidence>
<proteinExistence type="predicted"/>
<sequence>MTIGDIRERLGDLVSSAGPAVSNIAKVKSVNENLATCVLEDEDGQEIPEVRLRPVLTGKKSFLQIPKIGSLVLVVRIEDDDDWMIIACDEVDKFLWATDTTKVELTDKVHISANNKNMAELIDKLFEAILKMRFTTNTGPTIMLINRAEFESLKNEFKELLK</sequence>
<protein>
    <submittedName>
        <fullName evidence="1">Baseplate protein</fullName>
    </submittedName>
</protein>
<accession>A0A8S5L6B5</accession>
<dbReference type="EMBL" id="BK014641">
    <property type="protein sequence ID" value="DAD65347.1"/>
    <property type="molecule type" value="Genomic_DNA"/>
</dbReference>
<organism evidence="1">
    <name type="scientific">Myoviridae sp. ctOoC8</name>
    <dbReference type="NCBI Taxonomy" id="2823542"/>
    <lineage>
        <taxon>Viruses</taxon>
        <taxon>Duplodnaviria</taxon>
        <taxon>Heunggongvirae</taxon>
        <taxon>Uroviricota</taxon>
        <taxon>Caudoviricetes</taxon>
    </lineage>
</organism>